<gene>
    <name evidence="1" type="ORF">TSUD_71210</name>
</gene>
<evidence type="ECO:0000313" key="1">
    <source>
        <dbReference type="EMBL" id="GAU25467.1"/>
    </source>
</evidence>
<dbReference type="EMBL" id="DF973311">
    <property type="protein sequence ID" value="GAU25467.1"/>
    <property type="molecule type" value="Genomic_DNA"/>
</dbReference>
<evidence type="ECO:0000313" key="2">
    <source>
        <dbReference type="Proteomes" id="UP000242715"/>
    </source>
</evidence>
<dbReference type="Proteomes" id="UP000242715">
    <property type="component" value="Unassembled WGS sequence"/>
</dbReference>
<reference evidence="2" key="1">
    <citation type="journal article" date="2017" name="Front. Plant Sci.">
        <title>Climate Clever Clovers: New Paradigm to Reduce the Environmental Footprint of Ruminants by Breeding Low Methanogenic Forages Utilizing Haplotype Variation.</title>
        <authorList>
            <person name="Kaur P."/>
            <person name="Appels R."/>
            <person name="Bayer P.E."/>
            <person name="Keeble-Gagnere G."/>
            <person name="Wang J."/>
            <person name="Hirakawa H."/>
            <person name="Shirasawa K."/>
            <person name="Vercoe P."/>
            <person name="Stefanova K."/>
            <person name="Durmic Z."/>
            <person name="Nichols P."/>
            <person name="Revell C."/>
            <person name="Isobe S.N."/>
            <person name="Edwards D."/>
            <person name="Erskine W."/>
        </authorList>
    </citation>
    <scope>NUCLEOTIDE SEQUENCE [LARGE SCALE GENOMIC DNA]</scope>
    <source>
        <strain evidence="2">cv. Daliak</strain>
    </source>
</reference>
<protein>
    <submittedName>
        <fullName evidence="1">Uncharacterized protein</fullName>
    </submittedName>
</protein>
<name>A0A2Z6N8I4_TRISU</name>
<dbReference type="OrthoDB" id="10372249at2759"/>
<dbReference type="AlphaFoldDB" id="A0A2Z6N8I4"/>
<keyword evidence="2" id="KW-1185">Reference proteome</keyword>
<sequence>MSHIYESSNIFVETSSFTRSPNQKTASFIEKLRNLLTKDLDLLMEGEKVIDEFIKIVDDLKQLKSHLDVKQIGLLVSIQMLANSFKTNVPYVLDSFKKFDYTRENNFNTVLMEQLTYLRQGEQSLHDEIAILIEKEASISNDIASMDASLEEEVAKKKEKRNKIIEVMKEKKYTLYKIAAEESEIDIIRNYQDRELNNAGKDLNVALKMDRDMKEAWNNIRDLLDLM</sequence>
<proteinExistence type="predicted"/>
<accession>A0A2Z6N8I4</accession>
<organism evidence="1 2">
    <name type="scientific">Trifolium subterraneum</name>
    <name type="common">Subterranean clover</name>
    <dbReference type="NCBI Taxonomy" id="3900"/>
    <lineage>
        <taxon>Eukaryota</taxon>
        <taxon>Viridiplantae</taxon>
        <taxon>Streptophyta</taxon>
        <taxon>Embryophyta</taxon>
        <taxon>Tracheophyta</taxon>
        <taxon>Spermatophyta</taxon>
        <taxon>Magnoliopsida</taxon>
        <taxon>eudicotyledons</taxon>
        <taxon>Gunneridae</taxon>
        <taxon>Pentapetalae</taxon>
        <taxon>rosids</taxon>
        <taxon>fabids</taxon>
        <taxon>Fabales</taxon>
        <taxon>Fabaceae</taxon>
        <taxon>Papilionoideae</taxon>
        <taxon>50 kb inversion clade</taxon>
        <taxon>NPAAA clade</taxon>
        <taxon>Hologalegina</taxon>
        <taxon>IRL clade</taxon>
        <taxon>Trifolieae</taxon>
        <taxon>Trifolium</taxon>
    </lineage>
</organism>